<feature type="chain" id="PRO_5026843813" description="Fimbrial protein" evidence="1">
    <location>
        <begin position="24"/>
        <end position="329"/>
    </location>
</feature>
<organism evidence="2 3">
    <name type="scientific">Burkholderia lata (strain ATCC 17760 / DSM 23089 / LMG 22485 / NCIMB 9086 / R18194 / 383)</name>
    <dbReference type="NCBI Taxonomy" id="482957"/>
    <lineage>
        <taxon>Bacteria</taxon>
        <taxon>Pseudomonadati</taxon>
        <taxon>Pseudomonadota</taxon>
        <taxon>Betaproteobacteria</taxon>
        <taxon>Burkholderiales</taxon>
        <taxon>Burkholderiaceae</taxon>
        <taxon>Burkholderia</taxon>
        <taxon>Burkholderia cepacia complex</taxon>
    </lineage>
</organism>
<sequence length="329" mass="34923">MYRILIRILSIICLSLVAGKANAAFGLKLSDLSNGYSNCSWVDNKDGTSTLRMTVSYKIITGHTGNATPVSRGLLLYAYDANGTMLPPTAHAGLVASVALNGAASSNSFGGSGYVMFHGQNAPAIWRQFYPFSANYEVRINNNKVGSWPAISLRAGNYTNSDDVGEITGGAYIERGGVNGSCKVVDPEKPPPPSIAIGVSAPDWNLGELPEGDATKTFTNPTDWLCFTYSGSEVSGKLFVINASSANGIVDGRYRLKNLNDVTQYVPYSVTLDNGASVVPLPNASNKTVTFYSGASRACFTPTFRTTVSPNVKEGGYSDVLTFTVVTKS</sequence>
<dbReference type="AlphaFoldDB" id="A0A6P2YHS2"/>
<dbReference type="Proteomes" id="UP000494274">
    <property type="component" value="Unassembled WGS sequence"/>
</dbReference>
<dbReference type="EMBL" id="CABVQI010000019">
    <property type="protein sequence ID" value="VWD21541.1"/>
    <property type="molecule type" value="Genomic_DNA"/>
</dbReference>
<evidence type="ECO:0000313" key="2">
    <source>
        <dbReference type="EMBL" id="VWD21541.1"/>
    </source>
</evidence>
<proteinExistence type="predicted"/>
<feature type="signal peptide" evidence="1">
    <location>
        <begin position="1"/>
        <end position="23"/>
    </location>
</feature>
<keyword evidence="1" id="KW-0732">Signal</keyword>
<reference evidence="2 3" key="1">
    <citation type="submission" date="2019-09" db="EMBL/GenBank/DDBJ databases">
        <authorList>
            <person name="Depoorter E."/>
        </authorList>
    </citation>
    <scope>NUCLEOTIDE SEQUENCE [LARGE SCALE GENOMIC DNA]</scope>
    <source>
        <strain evidence="2">R-18112</strain>
    </source>
</reference>
<protein>
    <recommendedName>
        <fullName evidence="4">Fimbrial protein</fullName>
    </recommendedName>
</protein>
<name>A0A6P2YHS2_BURL3</name>
<accession>A0A6P2YHS2</accession>
<gene>
    <name evidence="2" type="ORF">BLA18112_05391</name>
</gene>
<evidence type="ECO:0008006" key="4">
    <source>
        <dbReference type="Google" id="ProtNLM"/>
    </source>
</evidence>
<dbReference type="RefSeq" id="WP_175046083.1">
    <property type="nucleotide sequence ID" value="NZ_CABVQI010000019.1"/>
</dbReference>
<evidence type="ECO:0000256" key="1">
    <source>
        <dbReference type="SAM" id="SignalP"/>
    </source>
</evidence>
<evidence type="ECO:0000313" key="3">
    <source>
        <dbReference type="Proteomes" id="UP000494274"/>
    </source>
</evidence>